<reference evidence="1 2" key="1">
    <citation type="journal article" date="2024" name="G3 (Bethesda)">
        <title>Genome assembly of Hibiscus sabdariffa L. provides insights into metabolisms of medicinal natural products.</title>
        <authorList>
            <person name="Kim T."/>
        </authorList>
    </citation>
    <scope>NUCLEOTIDE SEQUENCE [LARGE SCALE GENOMIC DNA]</scope>
    <source>
        <strain evidence="1">TK-2024</strain>
        <tissue evidence="1">Old leaves</tissue>
    </source>
</reference>
<keyword evidence="2" id="KW-1185">Reference proteome</keyword>
<evidence type="ECO:0000313" key="1">
    <source>
        <dbReference type="EMBL" id="KAK8515824.1"/>
    </source>
</evidence>
<proteinExistence type="predicted"/>
<dbReference type="Proteomes" id="UP001472677">
    <property type="component" value="Unassembled WGS sequence"/>
</dbReference>
<evidence type="ECO:0000313" key="2">
    <source>
        <dbReference type="Proteomes" id="UP001472677"/>
    </source>
</evidence>
<organism evidence="1 2">
    <name type="scientific">Hibiscus sabdariffa</name>
    <name type="common">roselle</name>
    <dbReference type="NCBI Taxonomy" id="183260"/>
    <lineage>
        <taxon>Eukaryota</taxon>
        <taxon>Viridiplantae</taxon>
        <taxon>Streptophyta</taxon>
        <taxon>Embryophyta</taxon>
        <taxon>Tracheophyta</taxon>
        <taxon>Spermatophyta</taxon>
        <taxon>Magnoliopsida</taxon>
        <taxon>eudicotyledons</taxon>
        <taxon>Gunneridae</taxon>
        <taxon>Pentapetalae</taxon>
        <taxon>rosids</taxon>
        <taxon>malvids</taxon>
        <taxon>Malvales</taxon>
        <taxon>Malvaceae</taxon>
        <taxon>Malvoideae</taxon>
        <taxon>Hibiscus</taxon>
    </lineage>
</organism>
<gene>
    <name evidence="1" type="ORF">V6N12_016130</name>
</gene>
<comment type="caution">
    <text evidence="1">The sequence shown here is derived from an EMBL/GenBank/DDBJ whole genome shotgun (WGS) entry which is preliminary data.</text>
</comment>
<dbReference type="EMBL" id="JBBPBM010000062">
    <property type="protein sequence ID" value="KAK8515824.1"/>
    <property type="molecule type" value="Genomic_DNA"/>
</dbReference>
<sequence>MEKLTQAINLPVNAGKWRGFRTSRNALEILCLFFIDDMLLFVVASMEHIDDVRAYAIHPSMFQSFMEEDVSDWICANLHGDVQFYAIMTY</sequence>
<accession>A0ABR2C8T3</accession>
<name>A0ABR2C8T3_9ROSI</name>
<protein>
    <submittedName>
        <fullName evidence="1">Uncharacterized protein</fullName>
    </submittedName>
</protein>